<dbReference type="NCBIfam" id="TIGR01727">
    <property type="entry name" value="oligo_HPY"/>
    <property type="match status" value="1"/>
</dbReference>
<keyword evidence="7" id="KW-0472">Membrane</keyword>
<dbReference type="InterPro" id="IPR017871">
    <property type="entry name" value="ABC_transporter-like_CS"/>
</dbReference>
<dbReference type="Pfam" id="PF00005">
    <property type="entry name" value="ABC_tran"/>
    <property type="match status" value="1"/>
</dbReference>
<dbReference type="InterPro" id="IPR027417">
    <property type="entry name" value="P-loop_NTPase"/>
</dbReference>
<name>A0ABV6AG84_9HYPH</name>
<dbReference type="PANTHER" id="PTHR43297:SF2">
    <property type="entry name" value="DIPEPTIDE TRANSPORT ATP-BINDING PROTEIN DPPD"/>
    <property type="match status" value="1"/>
</dbReference>
<dbReference type="InterPro" id="IPR003593">
    <property type="entry name" value="AAA+_ATPase"/>
</dbReference>
<dbReference type="SMART" id="SM00382">
    <property type="entry name" value="AAA"/>
    <property type="match status" value="1"/>
</dbReference>
<dbReference type="GO" id="GO:0005524">
    <property type="term" value="F:ATP binding"/>
    <property type="evidence" value="ECO:0007669"/>
    <property type="project" value="UniProtKB-KW"/>
</dbReference>
<accession>A0ABV6AG84</accession>
<dbReference type="PROSITE" id="PS00211">
    <property type="entry name" value="ABC_TRANSPORTER_1"/>
    <property type="match status" value="1"/>
</dbReference>
<keyword evidence="3" id="KW-0813">Transport</keyword>
<evidence type="ECO:0000256" key="3">
    <source>
        <dbReference type="ARBA" id="ARBA00022448"/>
    </source>
</evidence>
<evidence type="ECO:0000256" key="2">
    <source>
        <dbReference type="ARBA" id="ARBA00005417"/>
    </source>
</evidence>
<organism evidence="9 10">
    <name type="scientific">Rhizobium puerariae</name>
    <dbReference type="NCBI Taxonomy" id="1585791"/>
    <lineage>
        <taxon>Bacteria</taxon>
        <taxon>Pseudomonadati</taxon>
        <taxon>Pseudomonadota</taxon>
        <taxon>Alphaproteobacteria</taxon>
        <taxon>Hyphomicrobiales</taxon>
        <taxon>Rhizobiaceae</taxon>
        <taxon>Rhizobium/Agrobacterium group</taxon>
        <taxon>Rhizobium</taxon>
    </lineage>
</organism>
<dbReference type="InterPro" id="IPR050388">
    <property type="entry name" value="ABC_Ni/Peptide_Import"/>
</dbReference>
<dbReference type="PANTHER" id="PTHR43297">
    <property type="entry name" value="OLIGOPEPTIDE TRANSPORT ATP-BINDING PROTEIN APPD"/>
    <property type="match status" value="1"/>
</dbReference>
<evidence type="ECO:0000259" key="8">
    <source>
        <dbReference type="PROSITE" id="PS50893"/>
    </source>
</evidence>
<dbReference type="SUPFAM" id="SSF52540">
    <property type="entry name" value="P-loop containing nucleoside triphosphate hydrolases"/>
    <property type="match status" value="1"/>
</dbReference>
<evidence type="ECO:0000256" key="4">
    <source>
        <dbReference type="ARBA" id="ARBA00022475"/>
    </source>
</evidence>
<dbReference type="Gene3D" id="3.40.50.300">
    <property type="entry name" value="P-loop containing nucleotide triphosphate hydrolases"/>
    <property type="match status" value="1"/>
</dbReference>
<evidence type="ECO:0000256" key="1">
    <source>
        <dbReference type="ARBA" id="ARBA00004417"/>
    </source>
</evidence>
<dbReference type="RefSeq" id="WP_377260884.1">
    <property type="nucleotide sequence ID" value="NZ_JBHMAA010000014.1"/>
</dbReference>
<keyword evidence="6 9" id="KW-0067">ATP-binding</keyword>
<keyword evidence="4" id="KW-1003">Cell membrane</keyword>
<evidence type="ECO:0000256" key="5">
    <source>
        <dbReference type="ARBA" id="ARBA00022741"/>
    </source>
</evidence>
<evidence type="ECO:0000313" key="9">
    <source>
        <dbReference type="EMBL" id="MFB9949635.1"/>
    </source>
</evidence>
<comment type="similarity">
    <text evidence="2">Belongs to the ABC transporter superfamily.</text>
</comment>
<reference evidence="9 10" key="1">
    <citation type="submission" date="2024-09" db="EMBL/GenBank/DDBJ databases">
        <authorList>
            <person name="Sun Q."/>
            <person name="Mori K."/>
        </authorList>
    </citation>
    <scope>NUCLEOTIDE SEQUENCE [LARGE SCALE GENOMIC DNA]</scope>
    <source>
        <strain evidence="9 10">TBRC 4938</strain>
    </source>
</reference>
<keyword evidence="5" id="KW-0547">Nucleotide-binding</keyword>
<keyword evidence="10" id="KW-1185">Reference proteome</keyword>
<dbReference type="CDD" id="cd03257">
    <property type="entry name" value="ABC_NikE_OppD_transporters"/>
    <property type="match status" value="1"/>
</dbReference>
<feature type="domain" description="ABC transporter" evidence="8">
    <location>
        <begin position="11"/>
        <end position="261"/>
    </location>
</feature>
<evidence type="ECO:0000256" key="7">
    <source>
        <dbReference type="ARBA" id="ARBA00023136"/>
    </source>
</evidence>
<proteinExistence type="inferred from homology"/>
<comment type="caution">
    <text evidence="9">The sequence shown here is derived from an EMBL/GenBank/DDBJ whole genome shotgun (WGS) entry which is preliminary data.</text>
</comment>
<dbReference type="Proteomes" id="UP001589692">
    <property type="component" value="Unassembled WGS sequence"/>
</dbReference>
<gene>
    <name evidence="9" type="ORF">ACFFP0_12290</name>
</gene>
<dbReference type="InterPro" id="IPR003439">
    <property type="entry name" value="ABC_transporter-like_ATP-bd"/>
</dbReference>
<dbReference type="InterPro" id="IPR013563">
    <property type="entry name" value="Oligopep_ABC_C"/>
</dbReference>
<protein>
    <submittedName>
        <fullName evidence="9">ABC transporter ATP-binding protein</fullName>
    </submittedName>
</protein>
<dbReference type="PROSITE" id="PS50893">
    <property type="entry name" value="ABC_TRANSPORTER_2"/>
    <property type="match status" value="1"/>
</dbReference>
<sequence length="331" mass="35427">MKGPLVTTPLLDVRDLTVAINRDGRPLTALDKVSFSVYPGEVLGIVGESGAGKSITGAAIIDLLVPPLKRTGGTITLAGERLDQLPPKAMRRIRGGKIGFVFQDPMTSLNPVISIGRQLCDTIEAHLKIGGDKARKKALEWIERVGLPNPDAQFRRYPHQLSGGMRQRIVIALALCADPALVIADEPTTALDVSVQAHILQLLRDLHCESKVSMMLITHDLGVIAKMADRVAVLYAGRVAEISPVADLFAAPKHPYTRGLIRATPMPAADGGVRLDQIPGAMPGLGAIPPGCAFNPRCFRAEGDCRAAIPPLTTRESAAFSCFHPLEREIA</sequence>
<evidence type="ECO:0000313" key="10">
    <source>
        <dbReference type="Proteomes" id="UP001589692"/>
    </source>
</evidence>
<dbReference type="EMBL" id="JBHMAA010000014">
    <property type="protein sequence ID" value="MFB9949635.1"/>
    <property type="molecule type" value="Genomic_DNA"/>
</dbReference>
<comment type="subcellular location">
    <subcellularLocation>
        <location evidence="1">Cell inner membrane</location>
        <topology evidence="1">Peripheral membrane protein</topology>
    </subcellularLocation>
</comment>
<evidence type="ECO:0000256" key="6">
    <source>
        <dbReference type="ARBA" id="ARBA00022840"/>
    </source>
</evidence>
<dbReference type="Pfam" id="PF08352">
    <property type="entry name" value="oligo_HPY"/>
    <property type="match status" value="1"/>
</dbReference>